<feature type="transmembrane region" description="Helical" evidence="1">
    <location>
        <begin position="6"/>
        <end position="22"/>
    </location>
</feature>
<keyword evidence="1" id="KW-1133">Transmembrane helix</keyword>
<protein>
    <submittedName>
        <fullName evidence="2">Uncharacterized membrane protein YsdA (DUF1294 family)</fullName>
    </submittedName>
</protein>
<keyword evidence="1" id="KW-0812">Transmembrane</keyword>
<dbReference type="Pfam" id="PF06961">
    <property type="entry name" value="DUF1294"/>
    <property type="match status" value="1"/>
</dbReference>
<proteinExistence type="predicted"/>
<dbReference type="PIRSF" id="PIRSF002599">
    <property type="entry name" value="Cold_shock_A"/>
    <property type="match status" value="1"/>
</dbReference>
<keyword evidence="3" id="KW-1185">Reference proteome</keyword>
<dbReference type="RefSeq" id="WP_239584340.1">
    <property type="nucleotide sequence ID" value="NZ_JAFBDR010000013.1"/>
</dbReference>
<comment type="caution">
    <text evidence="2">The sequence shown here is derived from an EMBL/GenBank/DDBJ whole genome shotgun (WGS) entry which is preliminary data.</text>
</comment>
<dbReference type="InterPro" id="IPR012156">
    <property type="entry name" value="Cold_shock_CspA"/>
</dbReference>
<reference evidence="2 3" key="1">
    <citation type="submission" date="2021-01" db="EMBL/GenBank/DDBJ databases">
        <title>Genomic Encyclopedia of Type Strains, Phase IV (KMG-IV): sequencing the most valuable type-strain genomes for metagenomic binning, comparative biology and taxonomic classification.</title>
        <authorList>
            <person name="Goeker M."/>
        </authorList>
    </citation>
    <scope>NUCLEOTIDE SEQUENCE [LARGE SCALE GENOMIC DNA]</scope>
    <source>
        <strain evidence="2 3">DSM 23711</strain>
    </source>
</reference>
<gene>
    <name evidence="2" type="ORF">JOC48_002466</name>
</gene>
<dbReference type="EMBL" id="JAFBDR010000013">
    <property type="protein sequence ID" value="MBM7571965.1"/>
    <property type="molecule type" value="Genomic_DNA"/>
</dbReference>
<feature type="transmembrane region" description="Helical" evidence="1">
    <location>
        <begin position="42"/>
        <end position="60"/>
    </location>
</feature>
<feature type="transmembrane region" description="Helical" evidence="1">
    <location>
        <begin position="72"/>
        <end position="88"/>
    </location>
</feature>
<evidence type="ECO:0000313" key="2">
    <source>
        <dbReference type="EMBL" id="MBM7571965.1"/>
    </source>
</evidence>
<organism evidence="2 3">
    <name type="scientific">Aquibacillus albus</name>
    <dbReference type="NCBI Taxonomy" id="1168171"/>
    <lineage>
        <taxon>Bacteria</taxon>
        <taxon>Bacillati</taxon>
        <taxon>Bacillota</taxon>
        <taxon>Bacilli</taxon>
        <taxon>Bacillales</taxon>
        <taxon>Bacillaceae</taxon>
        <taxon>Aquibacillus</taxon>
    </lineage>
</organism>
<evidence type="ECO:0000256" key="1">
    <source>
        <dbReference type="SAM" id="Phobius"/>
    </source>
</evidence>
<dbReference type="InterPro" id="IPR010718">
    <property type="entry name" value="DUF1294"/>
</dbReference>
<name>A0ABS2N230_9BACI</name>
<dbReference type="Proteomes" id="UP001296943">
    <property type="component" value="Unassembled WGS sequence"/>
</dbReference>
<keyword evidence="1" id="KW-0472">Membrane</keyword>
<sequence>MNTFMLGLIGYLLIINLLSYSLMGIDKRRARRKAWRIPEKRLWFISIIGGAFGSMVAMNAYKHKTMHRTFKYGLPILCVIQICFLLYLF</sequence>
<accession>A0ABS2N230</accession>
<evidence type="ECO:0000313" key="3">
    <source>
        <dbReference type="Proteomes" id="UP001296943"/>
    </source>
</evidence>